<evidence type="ECO:0000256" key="2">
    <source>
        <dbReference type="ARBA" id="ARBA00023125"/>
    </source>
</evidence>
<keyword evidence="3" id="KW-0804">Transcription</keyword>
<dbReference type="Pfam" id="PF00392">
    <property type="entry name" value="GntR"/>
    <property type="match status" value="1"/>
</dbReference>
<keyword evidence="1" id="KW-0805">Transcription regulation</keyword>
<organism evidence="5 6">
    <name type="scientific">Caldalkalibacillus horti</name>
    <dbReference type="NCBI Taxonomy" id="77523"/>
    <lineage>
        <taxon>Bacteria</taxon>
        <taxon>Bacillati</taxon>
        <taxon>Bacillota</taxon>
        <taxon>Bacilli</taxon>
        <taxon>Bacillales</taxon>
        <taxon>Bacillaceae</taxon>
        <taxon>Caldalkalibacillus</taxon>
    </lineage>
</organism>
<gene>
    <name evidence="5" type="ORF">J2S11_004382</name>
</gene>
<proteinExistence type="predicted"/>
<evidence type="ECO:0000313" key="5">
    <source>
        <dbReference type="EMBL" id="MDQ0168420.1"/>
    </source>
</evidence>
<dbReference type="PRINTS" id="PR00035">
    <property type="entry name" value="HTHGNTR"/>
</dbReference>
<sequence length="216" mass="25464">MIKFEHLTLSQRIAETIASQIVEGKLNPGERLIENELSDLFGTSRSPIREALYILESQGIVERIPRKGVLVKNYSKKEVFDLYYVVYNLTEIALKKGMETYTEEQLKALYDLIKKMEETIESREMKNCFLLIEQLHMKLFELPDNKVLEDLYQRVNMRWTTFRYLSLSHPDSLKRSIQEYKEIVISLEQKDFTRIPPILEKKKSRALSVLEKLVAE</sequence>
<dbReference type="PROSITE" id="PS50949">
    <property type="entry name" value="HTH_GNTR"/>
    <property type="match status" value="1"/>
</dbReference>
<dbReference type="SMART" id="SM00345">
    <property type="entry name" value="HTH_GNTR"/>
    <property type="match status" value="1"/>
</dbReference>
<reference evidence="5 6" key="1">
    <citation type="submission" date="2023-07" db="EMBL/GenBank/DDBJ databases">
        <title>Genomic Encyclopedia of Type Strains, Phase IV (KMG-IV): sequencing the most valuable type-strain genomes for metagenomic binning, comparative biology and taxonomic classification.</title>
        <authorList>
            <person name="Goeker M."/>
        </authorList>
    </citation>
    <scope>NUCLEOTIDE SEQUENCE [LARGE SCALE GENOMIC DNA]</scope>
    <source>
        <strain evidence="5 6">DSM 12751</strain>
    </source>
</reference>
<dbReference type="InterPro" id="IPR008920">
    <property type="entry name" value="TF_FadR/GntR_C"/>
</dbReference>
<dbReference type="Pfam" id="PF07729">
    <property type="entry name" value="FCD"/>
    <property type="match status" value="1"/>
</dbReference>
<dbReference type="InterPro" id="IPR011711">
    <property type="entry name" value="GntR_C"/>
</dbReference>
<dbReference type="InterPro" id="IPR000524">
    <property type="entry name" value="Tscrpt_reg_HTH_GntR"/>
</dbReference>
<dbReference type="RefSeq" id="WP_307398135.1">
    <property type="nucleotide sequence ID" value="NZ_BAAADK010000027.1"/>
</dbReference>
<dbReference type="Gene3D" id="1.20.120.530">
    <property type="entry name" value="GntR ligand-binding domain-like"/>
    <property type="match status" value="1"/>
</dbReference>
<evidence type="ECO:0000256" key="3">
    <source>
        <dbReference type="ARBA" id="ARBA00023163"/>
    </source>
</evidence>
<evidence type="ECO:0000259" key="4">
    <source>
        <dbReference type="PROSITE" id="PS50949"/>
    </source>
</evidence>
<keyword evidence="2 5" id="KW-0238">DNA-binding</keyword>
<evidence type="ECO:0000256" key="1">
    <source>
        <dbReference type="ARBA" id="ARBA00023015"/>
    </source>
</evidence>
<dbReference type="InterPro" id="IPR036390">
    <property type="entry name" value="WH_DNA-bd_sf"/>
</dbReference>
<protein>
    <submittedName>
        <fullName evidence="5">DNA-binding GntR family transcriptional regulator</fullName>
    </submittedName>
</protein>
<dbReference type="PANTHER" id="PTHR43537">
    <property type="entry name" value="TRANSCRIPTIONAL REGULATOR, GNTR FAMILY"/>
    <property type="match status" value="1"/>
</dbReference>
<comment type="caution">
    <text evidence="5">The sequence shown here is derived from an EMBL/GenBank/DDBJ whole genome shotgun (WGS) entry which is preliminary data.</text>
</comment>
<dbReference type="Proteomes" id="UP001235840">
    <property type="component" value="Unassembled WGS sequence"/>
</dbReference>
<name>A0ABT9W6E5_9BACI</name>
<dbReference type="SUPFAM" id="SSF48008">
    <property type="entry name" value="GntR ligand-binding domain-like"/>
    <property type="match status" value="1"/>
</dbReference>
<evidence type="ECO:0000313" key="6">
    <source>
        <dbReference type="Proteomes" id="UP001235840"/>
    </source>
</evidence>
<dbReference type="Gene3D" id="1.10.10.10">
    <property type="entry name" value="Winged helix-like DNA-binding domain superfamily/Winged helix DNA-binding domain"/>
    <property type="match status" value="1"/>
</dbReference>
<dbReference type="SUPFAM" id="SSF46785">
    <property type="entry name" value="Winged helix' DNA-binding domain"/>
    <property type="match status" value="1"/>
</dbReference>
<dbReference type="PANTHER" id="PTHR43537:SF24">
    <property type="entry name" value="GLUCONATE OPERON TRANSCRIPTIONAL REPRESSOR"/>
    <property type="match status" value="1"/>
</dbReference>
<dbReference type="GO" id="GO:0003677">
    <property type="term" value="F:DNA binding"/>
    <property type="evidence" value="ECO:0007669"/>
    <property type="project" value="UniProtKB-KW"/>
</dbReference>
<keyword evidence="6" id="KW-1185">Reference proteome</keyword>
<dbReference type="InterPro" id="IPR036388">
    <property type="entry name" value="WH-like_DNA-bd_sf"/>
</dbReference>
<feature type="domain" description="HTH gntR-type" evidence="4">
    <location>
        <begin position="7"/>
        <end position="74"/>
    </location>
</feature>
<dbReference type="CDD" id="cd07377">
    <property type="entry name" value="WHTH_GntR"/>
    <property type="match status" value="1"/>
</dbReference>
<dbReference type="EMBL" id="JAUSTY010000031">
    <property type="protein sequence ID" value="MDQ0168420.1"/>
    <property type="molecule type" value="Genomic_DNA"/>
</dbReference>
<accession>A0ABT9W6E5</accession>